<protein>
    <submittedName>
        <fullName evidence="1">Uncharacterized protein</fullName>
    </submittedName>
</protein>
<dbReference type="Proteomes" id="UP001159405">
    <property type="component" value="Unassembled WGS sequence"/>
</dbReference>
<evidence type="ECO:0000313" key="2">
    <source>
        <dbReference type="Proteomes" id="UP001159405"/>
    </source>
</evidence>
<keyword evidence="2" id="KW-1185">Reference proteome</keyword>
<proteinExistence type="predicted"/>
<reference evidence="1 2" key="1">
    <citation type="submission" date="2022-05" db="EMBL/GenBank/DDBJ databases">
        <authorList>
            <consortium name="Genoscope - CEA"/>
            <person name="William W."/>
        </authorList>
    </citation>
    <scope>NUCLEOTIDE SEQUENCE [LARGE SCALE GENOMIC DNA]</scope>
</reference>
<gene>
    <name evidence="1" type="ORF">PLOB_00030634</name>
</gene>
<evidence type="ECO:0000313" key="1">
    <source>
        <dbReference type="EMBL" id="CAH3184581.1"/>
    </source>
</evidence>
<accession>A0ABN8S1H9</accession>
<organism evidence="1 2">
    <name type="scientific">Porites lobata</name>
    <dbReference type="NCBI Taxonomy" id="104759"/>
    <lineage>
        <taxon>Eukaryota</taxon>
        <taxon>Metazoa</taxon>
        <taxon>Cnidaria</taxon>
        <taxon>Anthozoa</taxon>
        <taxon>Hexacorallia</taxon>
        <taxon>Scleractinia</taxon>
        <taxon>Fungiina</taxon>
        <taxon>Poritidae</taxon>
        <taxon>Porites</taxon>
    </lineage>
</organism>
<sequence length="175" mass="19822">MSVADSKALSMKMKKSALGLISLIYSTEHGLTQKGSFQCIENTTNIGYLLSAVCSCARCNTSRGNFPILPYLFDCQVKACEKFFQEKLPRVQKLKLLAEDDIPENAKSFKEPKMYDITSFNAQEVVAVLSCIVNDRGQFKKNKTFYLLLRNGHENEPDATEELYRLQARPTEHQP</sequence>
<dbReference type="EMBL" id="CALNXK010000393">
    <property type="protein sequence ID" value="CAH3184581.1"/>
    <property type="molecule type" value="Genomic_DNA"/>
</dbReference>
<comment type="caution">
    <text evidence="1">The sequence shown here is derived from an EMBL/GenBank/DDBJ whole genome shotgun (WGS) entry which is preliminary data.</text>
</comment>
<name>A0ABN8S1H9_9CNID</name>